<dbReference type="EMBL" id="CP047897">
    <property type="protein sequence ID" value="QHL86264.1"/>
    <property type="molecule type" value="Genomic_DNA"/>
</dbReference>
<evidence type="ECO:0000313" key="2">
    <source>
        <dbReference type="Proteomes" id="UP000464214"/>
    </source>
</evidence>
<proteinExistence type="predicted"/>
<reference evidence="1 2" key="1">
    <citation type="submission" date="2020-01" db="EMBL/GenBank/DDBJ databases">
        <authorList>
            <person name="Kim M."/>
        </authorList>
    </citation>
    <scope>NUCLEOTIDE SEQUENCE [LARGE SCALE GENOMIC DNA]</scope>
    <source>
        <strain evidence="1 2">BT10</strain>
    </source>
</reference>
<dbReference type="RefSeq" id="WP_160688512.1">
    <property type="nucleotide sequence ID" value="NZ_CP047897.1"/>
</dbReference>
<accession>A0A6P1NV99</accession>
<sequence>MQTEHSVNISSSETEEAIWTLLDLPGAQVAIVEDGGEIKEEKLTNFYESFSAALDLTEPDDILE</sequence>
<protein>
    <submittedName>
        <fullName evidence="1">Uncharacterized protein</fullName>
    </submittedName>
</protein>
<keyword evidence="2" id="KW-1185">Reference proteome</keyword>
<evidence type="ECO:0000313" key="1">
    <source>
        <dbReference type="EMBL" id="QHL86264.1"/>
    </source>
</evidence>
<organism evidence="1 2">
    <name type="scientific">Nibribacter ruber</name>
    <dbReference type="NCBI Taxonomy" id="2698458"/>
    <lineage>
        <taxon>Bacteria</taxon>
        <taxon>Pseudomonadati</taxon>
        <taxon>Bacteroidota</taxon>
        <taxon>Cytophagia</taxon>
        <taxon>Cytophagales</taxon>
        <taxon>Hymenobacteraceae</taxon>
        <taxon>Nibribacter</taxon>
    </lineage>
</organism>
<dbReference type="KEGG" id="nib:GU926_01905"/>
<name>A0A6P1NV99_9BACT</name>
<dbReference type="AlphaFoldDB" id="A0A6P1NV99"/>
<dbReference type="Proteomes" id="UP000464214">
    <property type="component" value="Chromosome"/>
</dbReference>
<gene>
    <name evidence="1" type="ORF">GU926_01905</name>
</gene>